<comment type="caution">
    <text evidence="3">The sequence shown here is derived from an EMBL/GenBank/DDBJ whole genome shotgun (WGS) entry which is preliminary data.</text>
</comment>
<feature type="chain" id="PRO_5002663680" description="3-keto-alpha-glucoside-1,2-lyase/3-keto-2-hydroxy-glucal hydratase domain-containing protein" evidence="1">
    <location>
        <begin position="24"/>
        <end position="288"/>
    </location>
</feature>
<dbReference type="InterPro" id="IPR010496">
    <property type="entry name" value="AL/BT2_dom"/>
</dbReference>
<dbReference type="RefSeq" id="WP_002650726.1">
    <property type="nucleotide sequence ID" value="NZ_CH672376.1"/>
</dbReference>
<dbReference type="GO" id="GO:0016787">
    <property type="term" value="F:hydrolase activity"/>
    <property type="evidence" value="ECO:0007669"/>
    <property type="project" value="InterPro"/>
</dbReference>
<dbReference type="OrthoDB" id="259356at2"/>
<evidence type="ECO:0000313" key="3">
    <source>
        <dbReference type="EMBL" id="EAQ80492.1"/>
    </source>
</evidence>
<sequence>MPAYRLCALFVLLVGLSTSLVSAAETSPAAAQAITPTETISLLGDGDLSKHFYTWLTDGGYEDPRGVFTLGKDGILKISGDGFGGLITRQEYADYYLVLEYRWGTETLLTRKGKARDGGLLLHCQGPDGGFGGSATKPGPWMTSIECQIIEGGVGDILVLAGKDAAGQPMKAEATCTIVRDRDGEAVWSPKGEATTFQRGRINWSGRDPDWQDVVDFRGADDVESPGQEWTKLECFCVGDKLVYRVNGVIVNRASDVFPQQGKILLQTEGAEMYVRKAEIGPLPKEIP</sequence>
<dbReference type="STRING" id="314230.DSM3645_14140"/>
<dbReference type="EMBL" id="AANZ01000008">
    <property type="protein sequence ID" value="EAQ80492.1"/>
    <property type="molecule type" value="Genomic_DNA"/>
</dbReference>
<reference evidence="3 4" key="1">
    <citation type="submission" date="2006-02" db="EMBL/GenBank/DDBJ databases">
        <authorList>
            <person name="Amann R."/>
            <person name="Ferriera S."/>
            <person name="Johnson J."/>
            <person name="Kravitz S."/>
            <person name="Halpern A."/>
            <person name="Remington K."/>
            <person name="Beeson K."/>
            <person name="Tran B."/>
            <person name="Rogers Y.-H."/>
            <person name="Friedman R."/>
            <person name="Venter J.C."/>
        </authorList>
    </citation>
    <scope>NUCLEOTIDE SEQUENCE [LARGE SCALE GENOMIC DNA]</scope>
    <source>
        <strain evidence="3 4">DSM 3645</strain>
    </source>
</reference>
<evidence type="ECO:0000259" key="2">
    <source>
        <dbReference type="Pfam" id="PF06439"/>
    </source>
</evidence>
<dbReference type="Proteomes" id="UP000004358">
    <property type="component" value="Unassembled WGS sequence"/>
</dbReference>
<evidence type="ECO:0000256" key="1">
    <source>
        <dbReference type="SAM" id="SignalP"/>
    </source>
</evidence>
<dbReference type="Pfam" id="PF06439">
    <property type="entry name" value="3keto-disac_hyd"/>
    <property type="match status" value="1"/>
</dbReference>
<dbReference type="AlphaFoldDB" id="A3ZS39"/>
<name>A3ZS39_9BACT</name>
<proteinExistence type="predicted"/>
<protein>
    <recommendedName>
        <fullName evidence="2">3-keto-alpha-glucoside-1,2-lyase/3-keto-2-hydroxy-glucal hydratase domain-containing protein</fullName>
    </recommendedName>
</protein>
<dbReference type="eggNOG" id="ENOG502ZADX">
    <property type="taxonomic scope" value="Bacteria"/>
</dbReference>
<gene>
    <name evidence="3" type="ORF">DSM3645_14140</name>
</gene>
<dbReference type="HOGENOM" id="CLU_073042_1_0_0"/>
<feature type="domain" description="3-keto-alpha-glucoside-1,2-lyase/3-keto-2-hydroxy-glucal hydratase" evidence="2">
    <location>
        <begin position="50"/>
        <end position="280"/>
    </location>
</feature>
<accession>A3ZS39</accession>
<evidence type="ECO:0000313" key="4">
    <source>
        <dbReference type="Proteomes" id="UP000004358"/>
    </source>
</evidence>
<keyword evidence="1" id="KW-0732">Signal</keyword>
<dbReference type="Gene3D" id="2.60.120.560">
    <property type="entry name" value="Exo-inulinase, domain 1"/>
    <property type="match status" value="1"/>
</dbReference>
<feature type="signal peptide" evidence="1">
    <location>
        <begin position="1"/>
        <end position="23"/>
    </location>
</feature>
<organism evidence="3 4">
    <name type="scientific">Blastopirellula marina DSM 3645</name>
    <dbReference type="NCBI Taxonomy" id="314230"/>
    <lineage>
        <taxon>Bacteria</taxon>
        <taxon>Pseudomonadati</taxon>
        <taxon>Planctomycetota</taxon>
        <taxon>Planctomycetia</taxon>
        <taxon>Pirellulales</taxon>
        <taxon>Pirellulaceae</taxon>
        <taxon>Blastopirellula</taxon>
    </lineage>
</organism>